<dbReference type="InterPro" id="IPR012338">
    <property type="entry name" value="Beta-lactam/transpept-like"/>
</dbReference>
<dbReference type="InterPro" id="IPR001466">
    <property type="entry name" value="Beta-lactam-related"/>
</dbReference>
<feature type="signal peptide" evidence="2">
    <location>
        <begin position="1"/>
        <end position="21"/>
    </location>
</feature>
<evidence type="ECO:0000256" key="1">
    <source>
        <dbReference type="ARBA" id="ARBA00038473"/>
    </source>
</evidence>
<dbReference type="SUPFAM" id="SSF56601">
    <property type="entry name" value="beta-lactamase/transpeptidase-like"/>
    <property type="match status" value="1"/>
</dbReference>
<feature type="chain" id="PRO_5030870469" evidence="2">
    <location>
        <begin position="22"/>
        <end position="593"/>
    </location>
</feature>
<sequence>MLVMAWVLAAVGWMSAGVVRAQEARAKAEMMSADTAKVSPGGATFTVPAGWSIETSKDLVVLTPPETDTHVAIFDAGEAADAKAAVTEAWAAYRGKETHQVKLVTPRPAREGWDERQVFEYETSPNERAVIVATALRAGTAWTVIVIDGTDPTVEKRSAPLSLVLQSLRPKGYQRESFVGKQAHPLDAARIAQLTDFVQNSMKLLGIPGVGMALLNHDKVVFAGGFGVRELGKPEKVDGNTLFMAASNTKGMTTLLLAELVDQGKLRWDEPVIDVYPKFKLGNADTTKKVLVKNLICACTGLPRQDLEWLFEFKNATPESEMALLGTMQPTSKFGEVFQYSNLMAAAAGYMGAHIVYPSMELGAAYDKAMQAMVFGPLKMTVTTFDYTKALADNHASPHGDDVDGKPAVASMALNYSIYPARPAGGVWTSSGDLIKYVKLEMDKGKVSDGKQLVSAENLLARRAPQVALGEDATYGMGLEVSTKYGVPVLSHGGSMGGFKSNWYLLPDSEIGAAILTNSDTGGMLLGPFSRRLLEVVFDGKPEAEGDVAAQAARYKAQLAKERERLVVPAAPDLVAKLAKKYACKELGEIDVL</sequence>
<dbReference type="PANTHER" id="PTHR22935:SF95">
    <property type="entry name" value="BETA-LACTAMASE-LIKE 1-RELATED"/>
    <property type="match status" value="1"/>
</dbReference>
<dbReference type="Pfam" id="PF00144">
    <property type="entry name" value="Beta-lactamase"/>
    <property type="match status" value="1"/>
</dbReference>
<dbReference type="EMBL" id="JACDQQ010000367">
    <property type="protein sequence ID" value="MBA0084091.1"/>
    <property type="molecule type" value="Genomic_DNA"/>
</dbReference>
<keyword evidence="2" id="KW-0732">Signal</keyword>
<dbReference type="InterPro" id="IPR051478">
    <property type="entry name" value="Beta-lactamase-like_AB/R"/>
</dbReference>
<comment type="caution">
    <text evidence="4">The sequence shown here is derived from an EMBL/GenBank/DDBJ whole genome shotgun (WGS) entry which is preliminary data.</text>
</comment>
<accession>A0A7V8SVQ4</accession>
<protein>
    <submittedName>
        <fullName evidence="4">Beta-lactamase family protein</fullName>
    </submittedName>
</protein>
<evidence type="ECO:0000313" key="4">
    <source>
        <dbReference type="EMBL" id="MBA0084091.1"/>
    </source>
</evidence>
<evidence type="ECO:0000256" key="2">
    <source>
        <dbReference type="SAM" id="SignalP"/>
    </source>
</evidence>
<organism evidence="4 5">
    <name type="scientific">Candidatus Acidiferrum panamense</name>
    <dbReference type="NCBI Taxonomy" id="2741543"/>
    <lineage>
        <taxon>Bacteria</taxon>
        <taxon>Pseudomonadati</taxon>
        <taxon>Acidobacteriota</taxon>
        <taxon>Terriglobia</taxon>
        <taxon>Candidatus Acidiferrales</taxon>
        <taxon>Candidatus Acidiferrum</taxon>
    </lineage>
</organism>
<evidence type="ECO:0000259" key="3">
    <source>
        <dbReference type="Pfam" id="PF00144"/>
    </source>
</evidence>
<keyword evidence="5" id="KW-1185">Reference proteome</keyword>
<comment type="similarity">
    <text evidence="1">Belongs to the beta-lactamase family.</text>
</comment>
<name>A0A7V8SVQ4_9BACT</name>
<feature type="non-terminal residue" evidence="4">
    <location>
        <position position="593"/>
    </location>
</feature>
<reference evidence="4" key="1">
    <citation type="submission" date="2020-06" db="EMBL/GenBank/DDBJ databases">
        <title>Legume-microbial interactions unlock mineral nutrients during tropical forest succession.</title>
        <authorList>
            <person name="Epihov D.Z."/>
        </authorList>
    </citation>
    <scope>NUCLEOTIDE SEQUENCE [LARGE SCALE GENOMIC DNA]</scope>
    <source>
        <strain evidence="4">Pan2503</strain>
    </source>
</reference>
<feature type="domain" description="Beta-lactamase-related" evidence="3">
    <location>
        <begin position="196"/>
        <end position="522"/>
    </location>
</feature>
<gene>
    <name evidence="4" type="ORF">HRJ53_03760</name>
</gene>
<dbReference type="Gene3D" id="3.40.710.10">
    <property type="entry name" value="DD-peptidase/beta-lactamase superfamily"/>
    <property type="match status" value="1"/>
</dbReference>
<dbReference type="Proteomes" id="UP000567293">
    <property type="component" value="Unassembled WGS sequence"/>
</dbReference>
<evidence type="ECO:0000313" key="5">
    <source>
        <dbReference type="Proteomes" id="UP000567293"/>
    </source>
</evidence>
<dbReference type="PANTHER" id="PTHR22935">
    <property type="entry name" value="PENICILLIN-BINDING PROTEIN"/>
    <property type="match status" value="1"/>
</dbReference>
<dbReference type="AlphaFoldDB" id="A0A7V8SVQ4"/>
<proteinExistence type="inferred from homology"/>